<name>A0AAV0USF9_9STRA</name>
<proteinExistence type="predicted"/>
<gene>
    <name evidence="1" type="ORF">PFR002_LOCUS8735</name>
</gene>
<protein>
    <submittedName>
        <fullName evidence="1">Uncharacterized protein</fullName>
    </submittedName>
</protein>
<dbReference type="EMBL" id="CANTFK010000987">
    <property type="protein sequence ID" value="CAI5738660.1"/>
    <property type="molecule type" value="Genomic_DNA"/>
</dbReference>
<evidence type="ECO:0000313" key="2">
    <source>
        <dbReference type="Proteomes" id="UP001159659"/>
    </source>
</evidence>
<dbReference type="Proteomes" id="UP001159659">
    <property type="component" value="Unassembled WGS sequence"/>
</dbReference>
<accession>A0AAV0USF9</accession>
<comment type="caution">
    <text evidence="1">The sequence shown here is derived from an EMBL/GenBank/DDBJ whole genome shotgun (WGS) entry which is preliminary data.</text>
</comment>
<dbReference type="AlphaFoldDB" id="A0AAV0USF9"/>
<evidence type="ECO:0000313" key="1">
    <source>
        <dbReference type="EMBL" id="CAI5738660.1"/>
    </source>
</evidence>
<sequence>MLHSLYCMNQTADIIAYSKNYRPKRYINELVDQTQRSNELRDEETASCRRRSSRIMNVAVEVVTPCTCKNESKAVGVRYATVFMRSNSSLRTTHPEIMCTVDIVSGHLTSFLLNDCAQMLLPKLTVGSLFMTQEHALILAHGDKILG</sequence>
<reference evidence="1" key="1">
    <citation type="submission" date="2022-12" db="EMBL/GenBank/DDBJ databases">
        <authorList>
            <person name="Webb A."/>
        </authorList>
    </citation>
    <scope>NUCLEOTIDE SEQUENCE</scope>
    <source>
        <strain evidence="1">Pf2</strain>
    </source>
</reference>
<organism evidence="1 2">
    <name type="scientific">Peronospora farinosa</name>
    <dbReference type="NCBI Taxonomy" id="134698"/>
    <lineage>
        <taxon>Eukaryota</taxon>
        <taxon>Sar</taxon>
        <taxon>Stramenopiles</taxon>
        <taxon>Oomycota</taxon>
        <taxon>Peronosporomycetes</taxon>
        <taxon>Peronosporales</taxon>
        <taxon>Peronosporaceae</taxon>
        <taxon>Peronospora</taxon>
    </lineage>
</organism>